<protein>
    <recommendedName>
        <fullName evidence="1">FBD domain-containing protein</fullName>
    </recommendedName>
</protein>
<organism evidence="2 3">
    <name type="scientific">Linum trigynum</name>
    <dbReference type="NCBI Taxonomy" id="586398"/>
    <lineage>
        <taxon>Eukaryota</taxon>
        <taxon>Viridiplantae</taxon>
        <taxon>Streptophyta</taxon>
        <taxon>Embryophyta</taxon>
        <taxon>Tracheophyta</taxon>
        <taxon>Spermatophyta</taxon>
        <taxon>Magnoliopsida</taxon>
        <taxon>eudicotyledons</taxon>
        <taxon>Gunneridae</taxon>
        <taxon>Pentapetalae</taxon>
        <taxon>rosids</taxon>
        <taxon>fabids</taxon>
        <taxon>Malpighiales</taxon>
        <taxon>Linaceae</taxon>
        <taxon>Linum</taxon>
    </lineage>
</organism>
<proteinExistence type="predicted"/>
<dbReference type="InterPro" id="IPR006566">
    <property type="entry name" value="FBD"/>
</dbReference>
<evidence type="ECO:0000259" key="1">
    <source>
        <dbReference type="SMART" id="SM00579"/>
    </source>
</evidence>
<dbReference type="SUPFAM" id="SSF52047">
    <property type="entry name" value="RNI-like"/>
    <property type="match status" value="1"/>
</dbReference>
<dbReference type="InterPro" id="IPR001810">
    <property type="entry name" value="F-box_dom"/>
</dbReference>
<evidence type="ECO:0000313" key="2">
    <source>
        <dbReference type="EMBL" id="CAL1385544.1"/>
    </source>
</evidence>
<gene>
    <name evidence="2" type="ORF">LTRI10_LOCUS26672</name>
</gene>
<dbReference type="PANTHER" id="PTHR31900">
    <property type="entry name" value="F-BOX/RNI SUPERFAMILY PROTEIN-RELATED"/>
    <property type="match status" value="1"/>
</dbReference>
<dbReference type="SUPFAM" id="SSF81383">
    <property type="entry name" value="F-box domain"/>
    <property type="match status" value="1"/>
</dbReference>
<dbReference type="CDD" id="cd22160">
    <property type="entry name" value="F-box_AtFBL13-like"/>
    <property type="match status" value="1"/>
</dbReference>
<dbReference type="PANTHER" id="PTHR31900:SF30">
    <property type="entry name" value="SUPERFAMILY PROTEIN, PUTATIVE-RELATED"/>
    <property type="match status" value="1"/>
</dbReference>
<dbReference type="Pfam" id="PF00646">
    <property type="entry name" value="F-box"/>
    <property type="match status" value="1"/>
</dbReference>
<dbReference type="InterPro" id="IPR053781">
    <property type="entry name" value="F-box_AtFBL13-like"/>
</dbReference>
<evidence type="ECO:0000313" key="3">
    <source>
        <dbReference type="Proteomes" id="UP001497516"/>
    </source>
</evidence>
<keyword evidence="3" id="KW-1185">Reference proteome</keyword>
<dbReference type="EMBL" id="OZ034817">
    <property type="protein sequence ID" value="CAL1385544.1"/>
    <property type="molecule type" value="Genomic_DNA"/>
</dbReference>
<dbReference type="AlphaFoldDB" id="A0AAV2EII1"/>
<dbReference type="Proteomes" id="UP001497516">
    <property type="component" value="Chromosome 4"/>
</dbReference>
<dbReference type="InterPro" id="IPR032675">
    <property type="entry name" value="LRR_dom_sf"/>
</dbReference>
<accession>A0AAV2EII1</accession>
<dbReference type="Gene3D" id="3.80.10.10">
    <property type="entry name" value="Ribonuclease Inhibitor"/>
    <property type="match status" value="1"/>
</dbReference>
<sequence length="436" mass="48868">MRGADRISGLPGSVMDHILTFLPLREAARTSVLSREWRNRWVDMPALALDDKFGKVVEPVSGGASPELASAANCKLMLDVFEVLSRHRGHLKEFSLSIPGLRSSFRDHQIDTIINFLDRQHVESLAIGIKDYVLPRLVYSFTRLRKLNLCGCKLTSSNVAFDSAAFDSAVFAELDVLELRDLAVPQVGEACFSFNCPLLSALTMEGCGHRTNKIIIVIEAPRLEYFRLVGSFSLLEFKHTPLLKTVDIHRDFSINIQDKGYSNLLNFTAGLPAVEHLSISGHIYNYLKIGSKYAAKCSWWQRLLNLKNLRLNAVSLGSSATAYVWCAFSLMNISAGLTELTIDIAKQQESDPAEQIVKVISMSRGMYSKLKRVKVNQFCGTRLEMAFIQRLLTVSPALDKMEIELSDRCGDEDQRSVFKKLLELTRASTTAQIWIK</sequence>
<feature type="domain" description="FBD" evidence="1">
    <location>
        <begin position="364"/>
        <end position="436"/>
    </location>
</feature>
<dbReference type="SMART" id="SM00579">
    <property type="entry name" value="FBD"/>
    <property type="match status" value="1"/>
</dbReference>
<reference evidence="2 3" key="1">
    <citation type="submission" date="2024-04" db="EMBL/GenBank/DDBJ databases">
        <authorList>
            <person name="Fracassetti M."/>
        </authorList>
    </citation>
    <scope>NUCLEOTIDE SEQUENCE [LARGE SCALE GENOMIC DNA]</scope>
</reference>
<name>A0AAV2EII1_9ROSI</name>
<dbReference type="InterPro" id="IPR050232">
    <property type="entry name" value="FBL13/AtMIF1-like"/>
</dbReference>
<dbReference type="InterPro" id="IPR036047">
    <property type="entry name" value="F-box-like_dom_sf"/>
</dbReference>